<dbReference type="Proteomes" id="UP000694865">
    <property type="component" value="Unplaced"/>
</dbReference>
<gene>
    <name evidence="2" type="primary">LOC102807339</name>
</gene>
<accession>A0ABM0LYJ3</accession>
<dbReference type="Pfam" id="PF10257">
    <property type="entry name" value="RAI16-like"/>
    <property type="match status" value="1"/>
</dbReference>
<organism evidence="1 2">
    <name type="scientific">Saccoglossus kowalevskii</name>
    <name type="common">Acorn worm</name>
    <dbReference type="NCBI Taxonomy" id="10224"/>
    <lineage>
        <taxon>Eukaryota</taxon>
        <taxon>Metazoa</taxon>
        <taxon>Hemichordata</taxon>
        <taxon>Enteropneusta</taxon>
        <taxon>Harrimaniidae</taxon>
        <taxon>Saccoglossus</taxon>
    </lineage>
</organism>
<evidence type="ECO:0000313" key="2">
    <source>
        <dbReference type="RefSeq" id="XP_006812834.1"/>
    </source>
</evidence>
<dbReference type="PANTHER" id="PTHR21705:SF12">
    <property type="entry name" value="FHF COMPLEX SUBUNIT HOOK-INTERACTING PROTEIN C-TERMINAL DOMAIN-CONTAINING PROTEIN"/>
    <property type="match status" value="1"/>
</dbReference>
<protein>
    <submittedName>
        <fullName evidence="2">Protein FAM160B1-like</fullName>
    </submittedName>
</protein>
<keyword evidence="1" id="KW-1185">Reference proteome</keyword>
<dbReference type="RefSeq" id="XP_006812834.1">
    <property type="nucleotide sequence ID" value="XM_006812771.1"/>
</dbReference>
<dbReference type="GeneID" id="102807339"/>
<reference evidence="2" key="1">
    <citation type="submission" date="2025-08" db="UniProtKB">
        <authorList>
            <consortium name="RefSeq"/>
        </authorList>
    </citation>
    <scope>IDENTIFICATION</scope>
    <source>
        <tissue evidence="2">Testes</tissue>
    </source>
</reference>
<dbReference type="InterPro" id="IPR019384">
    <property type="entry name" value="FHIP"/>
</dbReference>
<evidence type="ECO:0000313" key="1">
    <source>
        <dbReference type="Proteomes" id="UP000694865"/>
    </source>
</evidence>
<proteinExistence type="predicted"/>
<name>A0ABM0LYJ3_SACKO</name>
<sequence length="140" mass="15844">MFNKFAAVLHQAVEALAPTLSLQEDFVYHWKAVTHYFIDNKDDSIPVEETNIPSHIDQMLDILTQEEANNDSDQTGPCMEYLLQHKILETLHALGKADCPCGMKQVVLSFFANLLGKVKQPLLPHVNVHRPVHVSFKIVL</sequence>
<dbReference type="PANTHER" id="PTHR21705">
    <property type="entry name" value="RAI16 PROTEIN-RELATED"/>
    <property type="match status" value="1"/>
</dbReference>